<sequence>MLRTISTLFLDRPPPLPPGVVINTIDNVLIPLSEAHLHSHSYRSRLTSTDDTVEDTQKDDDDNNDDDDDLEGGGDRDEGTGMLLRRSSSSGELLGMTAAEREYTIGSLRREVRAGGGKRTAAGRGEYEMKSRLVNKAIQDIGMGRYNWQLFVLCGFGWFADNLWMQGIALTLPSLSAEFGVSEADIRYTTSSLFIGLCLGSFVWGIGSDIIGRRIAFNATLLITSLFGIASAWAPTWPAVCLTYAALGFGVGGNLPVDGALFLEFLPDASSSLLTLLSVWWPIGQLFSSIAAWFFIAHWPVDEGWRCFVFSIGVITFGMFVTRFFIFDLLESPKFLLSQGRQEEAVKVVHGIAFRNGRKTWLTEELLDVVADDGHRGSTGHLRQPRRLSTLAIIPPPLYLPSQTIVCNPPLGRNDMPDLAHLGDDRDGIPVV</sequence>
<comment type="subcellular location">
    <subcellularLocation>
        <location evidence="1">Membrane</location>
        <topology evidence="1">Multi-pass membrane protein</topology>
    </subcellularLocation>
</comment>
<feature type="transmembrane region" description="Helical" evidence="7">
    <location>
        <begin position="186"/>
        <end position="206"/>
    </location>
</feature>
<dbReference type="InterPro" id="IPR020846">
    <property type="entry name" value="MFS_dom"/>
</dbReference>
<evidence type="ECO:0000256" key="2">
    <source>
        <dbReference type="ARBA" id="ARBA00022448"/>
    </source>
</evidence>
<organism evidence="9 10">
    <name type="scientific">Podospora pseudoanserina</name>
    <dbReference type="NCBI Taxonomy" id="2609844"/>
    <lineage>
        <taxon>Eukaryota</taxon>
        <taxon>Fungi</taxon>
        <taxon>Dikarya</taxon>
        <taxon>Ascomycota</taxon>
        <taxon>Pezizomycotina</taxon>
        <taxon>Sordariomycetes</taxon>
        <taxon>Sordariomycetidae</taxon>
        <taxon>Sordariales</taxon>
        <taxon>Podosporaceae</taxon>
        <taxon>Podospora</taxon>
    </lineage>
</organism>
<name>A0ABR0IGA8_9PEZI</name>
<evidence type="ECO:0000256" key="1">
    <source>
        <dbReference type="ARBA" id="ARBA00004141"/>
    </source>
</evidence>
<dbReference type="Pfam" id="PF07690">
    <property type="entry name" value="MFS_1"/>
    <property type="match status" value="1"/>
</dbReference>
<evidence type="ECO:0000256" key="3">
    <source>
        <dbReference type="ARBA" id="ARBA00022692"/>
    </source>
</evidence>
<feature type="transmembrane region" description="Helical" evidence="7">
    <location>
        <begin position="308"/>
        <end position="330"/>
    </location>
</feature>
<protein>
    <recommendedName>
        <fullName evidence="8">Major facilitator superfamily (MFS) profile domain-containing protein</fullName>
    </recommendedName>
</protein>
<evidence type="ECO:0000256" key="5">
    <source>
        <dbReference type="ARBA" id="ARBA00023136"/>
    </source>
</evidence>
<accession>A0ABR0IGA8</accession>
<keyword evidence="3 7" id="KW-0812">Transmembrane</keyword>
<keyword evidence="10" id="KW-1185">Reference proteome</keyword>
<feature type="region of interest" description="Disordered" evidence="6">
    <location>
        <begin position="41"/>
        <end position="83"/>
    </location>
</feature>
<dbReference type="InterPro" id="IPR011701">
    <property type="entry name" value="MFS"/>
</dbReference>
<dbReference type="RefSeq" id="XP_062802674.1">
    <property type="nucleotide sequence ID" value="XM_062943906.1"/>
</dbReference>
<dbReference type="Gene3D" id="1.20.1250.20">
    <property type="entry name" value="MFS general substrate transporter like domains"/>
    <property type="match status" value="1"/>
</dbReference>
<evidence type="ECO:0000313" key="10">
    <source>
        <dbReference type="Proteomes" id="UP001323617"/>
    </source>
</evidence>
<gene>
    <name evidence="9" type="ORF">QC764_202060</name>
</gene>
<dbReference type="PROSITE" id="PS50850">
    <property type="entry name" value="MFS"/>
    <property type="match status" value="1"/>
</dbReference>
<dbReference type="PANTHER" id="PTHR23511:SF5">
    <property type="entry name" value="MAJOR FACILITATOR-TYPE TRANSPORTER HXNZ-RELATED"/>
    <property type="match status" value="1"/>
</dbReference>
<feature type="domain" description="Major facilitator superfamily (MFS) profile" evidence="8">
    <location>
        <begin position="150"/>
        <end position="432"/>
    </location>
</feature>
<keyword evidence="2" id="KW-0813">Transport</keyword>
<reference evidence="9 10" key="1">
    <citation type="journal article" date="2023" name="bioRxiv">
        <title>High-quality genome assemblies of four members of thePodospora anserinaspecies complex.</title>
        <authorList>
            <person name="Ament-Velasquez S.L."/>
            <person name="Vogan A.A."/>
            <person name="Wallerman O."/>
            <person name="Hartmann F."/>
            <person name="Gautier V."/>
            <person name="Silar P."/>
            <person name="Giraud T."/>
            <person name="Johannesson H."/>
        </authorList>
    </citation>
    <scope>NUCLEOTIDE SEQUENCE [LARGE SCALE GENOMIC DNA]</scope>
    <source>
        <strain evidence="9 10">CBS 124.78</strain>
    </source>
</reference>
<dbReference type="InterPro" id="IPR036259">
    <property type="entry name" value="MFS_trans_sf"/>
</dbReference>
<feature type="transmembrane region" description="Helical" evidence="7">
    <location>
        <begin position="146"/>
        <end position="166"/>
    </location>
</feature>
<keyword evidence="5 7" id="KW-0472">Membrane</keyword>
<evidence type="ECO:0000259" key="8">
    <source>
        <dbReference type="PROSITE" id="PS50850"/>
    </source>
</evidence>
<feature type="transmembrane region" description="Helical" evidence="7">
    <location>
        <begin position="273"/>
        <end position="296"/>
    </location>
</feature>
<feature type="compositionally biased region" description="Acidic residues" evidence="6">
    <location>
        <begin position="51"/>
        <end position="72"/>
    </location>
</feature>
<comment type="caution">
    <text evidence="9">The sequence shown here is derived from an EMBL/GenBank/DDBJ whole genome shotgun (WGS) entry which is preliminary data.</text>
</comment>
<dbReference type="Proteomes" id="UP001323617">
    <property type="component" value="Unassembled WGS sequence"/>
</dbReference>
<dbReference type="GeneID" id="87964771"/>
<dbReference type="EMBL" id="JAFFHC010000002">
    <property type="protein sequence ID" value="KAK4679204.1"/>
    <property type="molecule type" value="Genomic_DNA"/>
</dbReference>
<keyword evidence="4 7" id="KW-1133">Transmembrane helix</keyword>
<dbReference type="PANTHER" id="PTHR23511">
    <property type="entry name" value="SYNAPTIC VESICLE GLYCOPROTEIN 2"/>
    <property type="match status" value="1"/>
</dbReference>
<evidence type="ECO:0000256" key="4">
    <source>
        <dbReference type="ARBA" id="ARBA00022989"/>
    </source>
</evidence>
<dbReference type="SUPFAM" id="SSF103473">
    <property type="entry name" value="MFS general substrate transporter"/>
    <property type="match status" value="1"/>
</dbReference>
<feature type="transmembrane region" description="Helical" evidence="7">
    <location>
        <begin position="215"/>
        <end position="236"/>
    </location>
</feature>
<evidence type="ECO:0000313" key="9">
    <source>
        <dbReference type="EMBL" id="KAK4679204.1"/>
    </source>
</evidence>
<evidence type="ECO:0000256" key="6">
    <source>
        <dbReference type="SAM" id="MobiDB-lite"/>
    </source>
</evidence>
<proteinExistence type="predicted"/>
<evidence type="ECO:0000256" key="7">
    <source>
        <dbReference type="SAM" id="Phobius"/>
    </source>
</evidence>